<feature type="signal peptide" evidence="1">
    <location>
        <begin position="1"/>
        <end position="19"/>
    </location>
</feature>
<feature type="chain" id="PRO_5015741356" description="Outer membrane protein beta-barrel domain-containing protein" evidence="1">
    <location>
        <begin position="20"/>
        <end position="224"/>
    </location>
</feature>
<evidence type="ECO:0008006" key="4">
    <source>
        <dbReference type="Google" id="ProtNLM"/>
    </source>
</evidence>
<protein>
    <recommendedName>
        <fullName evidence="4">Outer membrane protein beta-barrel domain-containing protein</fullName>
    </recommendedName>
</protein>
<sequence>MKRLLFSLAIFPLSLPVNAQNANKAHSWLFSIGTGVANTDLNNSQFQTRYQLAPVLKPVRNINASVKYFVTSKLAIGITAGFYHSTGYTEGSSVATPLLSPTAGDYQILYTSIVYLRHTAYATVEASYTYYSFKKGNLNLYGTAGFGITHTTGYVDDKSNAVYVNWPPYGTCFVGSLTPPAIDENKITAYVAPIGISGGQKIGWYAEAGYGYKGIVNAGLSYKL</sequence>
<dbReference type="Proteomes" id="UP000239872">
    <property type="component" value="Unassembled WGS sequence"/>
</dbReference>
<organism evidence="2 3">
    <name type="scientific">Flavipsychrobacter stenotrophus</name>
    <dbReference type="NCBI Taxonomy" id="2077091"/>
    <lineage>
        <taxon>Bacteria</taxon>
        <taxon>Pseudomonadati</taxon>
        <taxon>Bacteroidota</taxon>
        <taxon>Chitinophagia</taxon>
        <taxon>Chitinophagales</taxon>
        <taxon>Chitinophagaceae</taxon>
        <taxon>Flavipsychrobacter</taxon>
    </lineage>
</organism>
<reference evidence="2 3" key="1">
    <citation type="submission" date="2018-01" db="EMBL/GenBank/DDBJ databases">
        <title>A novel member of the phylum Bacteroidetes isolated from glacier ice.</title>
        <authorList>
            <person name="Liu Q."/>
            <person name="Xin Y.-H."/>
        </authorList>
    </citation>
    <scope>NUCLEOTIDE SEQUENCE [LARGE SCALE GENOMIC DNA]</scope>
    <source>
        <strain evidence="2 3">RB1R16</strain>
    </source>
</reference>
<keyword evidence="1" id="KW-0732">Signal</keyword>
<dbReference type="AlphaFoldDB" id="A0A2S7SVW5"/>
<gene>
    <name evidence="2" type="ORF">CJD36_011940</name>
</gene>
<keyword evidence="3" id="KW-1185">Reference proteome</keyword>
<dbReference type="RefSeq" id="WP_105039404.1">
    <property type="nucleotide sequence ID" value="NZ_PPSL01000003.1"/>
</dbReference>
<dbReference type="OrthoDB" id="763581at2"/>
<name>A0A2S7SVW5_9BACT</name>
<accession>A0A2S7SVW5</accession>
<dbReference type="EMBL" id="PPSL01000003">
    <property type="protein sequence ID" value="PQJ10676.1"/>
    <property type="molecule type" value="Genomic_DNA"/>
</dbReference>
<evidence type="ECO:0000313" key="2">
    <source>
        <dbReference type="EMBL" id="PQJ10676.1"/>
    </source>
</evidence>
<comment type="caution">
    <text evidence="2">The sequence shown here is derived from an EMBL/GenBank/DDBJ whole genome shotgun (WGS) entry which is preliminary data.</text>
</comment>
<evidence type="ECO:0000313" key="3">
    <source>
        <dbReference type="Proteomes" id="UP000239872"/>
    </source>
</evidence>
<proteinExistence type="predicted"/>
<evidence type="ECO:0000256" key="1">
    <source>
        <dbReference type="SAM" id="SignalP"/>
    </source>
</evidence>